<feature type="compositionally biased region" description="Basic and acidic residues" evidence="3">
    <location>
        <begin position="93"/>
        <end position="103"/>
    </location>
</feature>
<feature type="compositionally biased region" description="Basic and acidic residues" evidence="3">
    <location>
        <begin position="482"/>
        <end position="631"/>
    </location>
</feature>
<evidence type="ECO:0000313" key="5">
    <source>
        <dbReference type="Proteomes" id="UP000494165"/>
    </source>
</evidence>
<feature type="compositionally biased region" description="Basic and acidic residues" evidence="3">
    <location>
        <begin position="684"/>
        <end position="697"/>
    </location>
</feature>
<dbReference type="GO" id="GO:0005737">
    <property type="term" value="C:cytoplasm"/>
    <property type="evidence" value="ECO:0007669"/>
    <property type="project" value="UniProtKB-SubCell"/>
</dbReference>
<keyword evidence="5" id="KW-1185">Reference proteome</keyword>
<organism evidence="4 5">
    <name type="scientific">Cloeon dipterum</name>
    <dbReference type="NCBI Taxonomy" id="197152"/>
    <lineage>
        <taxon>Eukaryota</taxon>
        <taxon>Metazoa</taxon>
        <taxon>Ecdysozoa</taxon>
        <taxon>Arthropoda</taxon>
        <taxon>Hexapoda</taxon>
        <taxon>Insecta</taxon>
        <taxon>Pterygota</taxon>
        <taxon>Palaeoptera</taxon>
        <taxon>Ephemeroptera</taxon>
        <taxon>Pisciforma</taxon>
        <taxon>Baetidae</taxon>
        <taxon>Cloeon</taxon>
    </lineage>
</organism>
<dbReference type="GO" id="GO:0000776">
    <property type="term" value="C:kinetochore"/>
    <property type="evidence" value="ECO:0007669"/>
    <property type="project" value="TreeGrafter"/>
</dbReference>
<dbReference type="Proteomes" id="UP000494165">
    <property type="component" value="Unassembled WGS sequence"/>
</dbReference>
<accession>A0A8S1BZT1</accession>
<proteinExistence type="predicted"/>
<dbReference type="GO" id="GO:0000281">
    <property type="term" value="P:mitotic cytokinesis"/>
    <property type="evidence" value="ECO:0007669"/>
    <property type="project" value="TreeGrafter"/>
</dbReference>
<keyword evidence="2" id="KW-0963">Cytoplasm</keyword>
<feature type="region of interest" description="Disordered" evidence="3">
    <location>
        <begin position="482"/>
        <end position="721"/>
    </location>
</feature>
<feature type="compositionally biased region" description="Basic and acidic residues" evidence="3">
    <location>
        <begin position="270"/>
        <end position="282"/>
    </location>
</feature>
<dbReference type="PANTHER" id="PTHR13142">
    <property type="entry name" value="INNER CENTROMERE PROTEIN"/>
    <property type="match status" value="1"/>
</dbReference>
<comment type="caution">
    <text evidence="4">The sequence shown here is derived from an EMBL/GenBank/DDBJ whole genome shotgun (WGS) entry which is preliminary data.</text>
</comment>
<reference evidence="4 5" key="1">
    <citation type="submission" date="2020-04" db="EMBL/GenBank/DDBJ databases">
        <authorList>
            <person name="Alioto T."/>
            <person name="Alioto T."/>
            <person name="Gomez Garrido J."/>
        </authorList>
    </citation>
    <scope>NUCLEOTIDE SEQUENCE [LARGE SCALE GENOMIC DNA]</scope>
</reference>
<dbReference type="EMBL" id="CADEPI010000014">
    <property type="protein sequence ID" value="CAB3364118.1"/>
    <property type="molecule type" value="Genomic_DNA"/>
</dbReference>
<dbReference type="AlphaFoldDB" id="A0A8S1BZT1"/>
<dbReference type="GO" id="GO:0051257">
    <property type="term" value="P:meiotic spindle midzone assembly"/>
    <property type="evidence" value="ECO:0007669"/>
    <property type="project" value="TreeGrafter"/>
</dbReference>
<dbReference type="PANTHER" id="PTHR13142:SF1">
    <property type="entry name" value="INNER CENTROMERE PROTEIN"/>
    <property type="match status" value="1"/>
</dbReference>
<feature type="region of interest" description="Disordered" evidence="3">
    <location>
        <begin position="221"/>
        <end position="347"/>
    </location>
</feature>
<feature type="compositionally biased region" description="Polar residues" evidence="3">
    <location>
        <begin position="647"/>
        <end position="656"/>
    </location>
</feature>
<sequence length="798" mass="91333">MQLIGSDRTPKKLKMVKNHEELVKACGELDLNALRTEANQVYKSYLHSMKSIEDEAIQWATQVKDKLRAEKMKCPMPPRTPTLKRNNRKRKIPDKAEVEEKENSLAVHRKVRGAAQAAASKFHDQLHVPVKLRRPTEKLEKPKAVKKVRVVSTTSDSDDFDDTASVASSAPSTRARTAKTQKKNEPESENEAEPPKMATRGRAKAAEGKKAKVTLLLFICGRDQNPISSQKPVKKRKLARQISESEPEEEEVTNPTPDETATDMPSSQEEDQRDKTPEDQPVKSKKIIMSREVRIKNAETESPLEEESDKQESSPQKPAQKRRSSRNKRQEAAAQLPSKAADLKALTPHIAGKVKERVMAVEQSLQKGYPRTLLKEPTVATPHSPAKWLKAPKERISEQESTSDIFSSDTEASSSPSHKLRKKSVPSTVVRPLLSNTSTLPRSKQLSTNTIGRSRIVTGKVFTLDAQREQAQQIAQELEKKKELERQQREEKMLEAQKKKEELLKQRMEEKKKINEERQNKVRMMQEQRQKKMEEKEEQRRLKEVKEKELKEHKASKLQELKSKRAEKKKLEEVKKEEDEKRKRVDEKRKEEEDRKKEEDDKRKKLQEERRKKEEEERKAAAAKKALEAKKAQMNVTATMSKEPAAASSNMNSTFTKSKEVVPETPKPKAVTRIAQIESYDVTPSRDEMPPQQRKSENNYGIDEVDEGDSSDDDEKPKKQVPHWAERMKNNIHLDCADYVKVPLRNNLFGTRVFKPTIQDLFGVGARPLTRRSSAVWNTPPNLHHMTLNASMLGVLNE</sequence>
<gene>
    <name evidence="4" type="ORF">CLODIP_2_CD06921</name>
</gene>
<evidence type="ECO:0000256" key="1">
    <source>
        <dbReference type="ARBA" id="ARBA00004496"/>
    </source>
</evidence>
<feature type="compositionally biased region" description="Acidic residues" evidence="3">
    <location>
        <begin position="703"/>
        <end position="714"/>
    </location>
</feature>
<feature type="compositionally biased region" description="Basic and acidic residues" evidence="3">
    <location>
        <begin position="289"/>
        <end position="299"/>
    </location>
</feature>
<feature type="compositionally biased region" description="Low complexity" evidence="3">
    <location>
        <begin position="163"/>
        <end position="175"/>
    </location>
</feature>
<name>A0A8S1BZT1_9INSE</name>
<evidence type="ECO:0008006" key="6">
    <source>
        <dbReference type="Google" id="ProtNLM"/>
    </source>
</evidence>
<feature type="compositionally biased region" description="Basic and acidic residues" evidence="3">
    <location>
        <begin position="134"/>
        <end position="143"/>
    </location>
</feature>
<dbReference type="OrthoDB" id="10682416at2759"/>
<evidence type="ECO:0000313" key="4">
    <source>
        <dbReference type="EMBL" id="CAB3364118.1"/>
    </source>
</evidence>
<dbReference type="GO" id="GO:0051310">
    <property type="term" value="P:metaphase chromosome alignment"/>
    <property type="evidence" value="ECO:0007669"/>
    <property type="project" value="TreeGrafter"/>
</dbReference>
<dbReference type="GO" id="GO:0030496">
    <property type="term" value="C:midbody"/>
    <property type="evidence" value="ECO:0007669"/>
    <property type="project" value="TreeGrafter"/>
</dbReference>
<feature type="compositionally biased region" description="Polar residues" evidence="3">
    <location>
        <begin position="434"/>
        <end position="447"/>
    </location>
</feature>
<feature type="region of interest" description="Disordered" evidence="3">
    <location>
        <begin position="131"/>
        <end position="209"/>
    </location>
</feature>
<feature type="region of interest" description="Disordered" evidence="3">
    <location>
        <begin position="74"/>
        <end position="104"/>
    </location>
</feature>
<comment type="subcellular location">
    <subcellularLocation>
        <location evidence="1">Cytoplasm</location>
    </subcellularLocation>
</comment>
<protein>
    <recommendedName>
        <fullName evidence="6">Inner centromere protein ARK-binding domain-containing protein</fullName>
    </recommendedName>
</protein>
<dbReference type="GO" id="GO:0005634">
    <property type="term" value="C:nucleus"/>
    <property type="evidence" value="ECO:0007669"/>
    <property type="project" value="TreeGrafter"/>
</dbReference>
<feature type="region of interest" description="Disordered" evidence="3">
    <location>
        <begin position="367"/>
        <end position="447"/>
    </location>
</feature>
<feature type="compositionally biased region" description="Polar residues" evidence="3">
    <location>
        <begin position="399"/>
        <end position="417"/>
    </location>
</feature>
<evidence type="ECO:0000256" key="2">
    <source>
        <dbReference type="ARBA" id="ARBA00022490"/>
    </source>
</evidence>
<dbReference type="GO" id="GO:1990385">
    <property type="term" value="C:meiotic spindle midzone"/>
    <property type="evidence" value="ECO:0007669"/>
    <property type="project" value="TreeGrafter"/>
</dbReference>
<dbReference type="GO" id="GO:0032133">
    <property type="term" value="C:chromosome passenger complex"/>
    <property type="evidence" value="ECO:0007669"/>
    <property type="project" value="TreeGrafter"/>
</dbReference>
<evidence type="ECO:0000256" key="3">
    <source>
        <dbReference type="SAM" id="MobiDB-lite"/>
    </source>
</evidence>